<dbReference type="Proteomes" id="UP000051643">
    <property type="component" value="Unassembled WGS sequence"/>
</dbReference>
<dbReference type="OrthoDB" id="835620at2"/>
<sequence>MENPCEIIEGGVVYKIGKFRGKEVFYDFPLMLEYLQVKGKMLFGKEFQLYRKDEKLLFKLCNYIIADKEKCQEFDLDPAKGILLTGPVGCGKTSFLKLLRYLVPHQKEYQVIPCRNIAFAFHHLGFKTIEDYGNSSYLCFDDLGVEPAGRFYGQDCNVMGEILLSRYELFLSHKIRTHATTNLDSDELEERYGSRVKSRMRQLFNLVTFDEKTADKRK</sequence>
<reference evidence="1" key="1">
    <citation type="submission" date="2015-10" db="EMBL/GenBank/DDBJ databases">
        <title>Draft genome sequence of Salegentibacter mishustinae KCTC 12263.</title>
        <authorList>
            <person name="Lin W."/>
            <person name="Zheng Q."/>
        </authorList>
    </citation>
    <scope>NUCLEOTIDE SEQUENCE [LARGE SCALE GENOMIC DNA]</scope>
    <source>
        <strain evidence="1">KCTC 12263</strain>
    </source>
</reference>
<organism evidence="1 2">
    <name type="scientific">Salegentibacter mishustinae</name>
    <dbReference type="NCBI Taxonomy" id="270918"/>
    <lineage>
        <taxon>Bacteria</taxon>
        <taxon>Pseudomonadati</taxon>
        <taxon>Bacteroidota</taxon>
        <taxon>Flavobacteriia</taxon>
        <taxon>Flavobacteriales</taxon>
        <taxon>Flavobacteriaceae</taxon>
        <taxon>Salegentibacter</taxon>
    </lineage>
</organism>
<protein>
    <submittedName>
        <fullName evidence="1">ATPase</fullName>
    </submittedName>
</protein>
<dbReference type="AlphaFoldDB" id="A0A0Q9ZIZ0"/>
<dbReference type="InterPro" id="IPR027417">
    <property type="entry name" value="P-loop_NTPase"/>
</dbReference>
<dbReference type="EMBL" id="LKTP01000023">
    <property type="protein sequence ID" value="KRG28227.1"/>
    <property type="molecule type" value="Genomic_DNA"/>
</dbReference>
<dbReference type="RefSeq" id="WP_057481899.1">
    <property type="nucleotide sequence ID" value="NZ_BMWR01000001.1"/>
</dbReference>
<accession>A0A0Q9ZIZ0</accession>
<evidence type="ECO:0000313" key="1">
    <source>
        <dbReference type="EMBL" id="KRG28227.1"/>
    </source>
</evidence>
<keyword evidence="2" id="KW-1185">Reference proteome</keyword>
<proteinExistence type="predicted"/>
<comment type="caution">
    <text evidence="1">The sequence shown here is derived from an EMBL/GenBank/DDBJ whole genome shotgun (WGS) entry which is preliminary data.</text>
</comment>
<name>A0A0Q9ZIZ0_9FLAO</name>
<dbReference type="SUPFAM" id="SSF52540">
    <property type="entry name" value="P-loop containing nucleoside triphosphate hydrolases"/>
    <property type="match status" value="1"/>
</dbReference>
<gene>
    <name evidence="1" type="ORF">APR42_05420</name>
</gene>
<evidence type="ECO:0000313" key="2">
    <source>
        <dbReference type="Proteomes" id="UP000051643"/>
    </source>
</evidence>
<dbReference type="STRING" id="270918.APR42_05420"/>
<dbReference type="Gene3D" id="3.40.50.300">
    <property type="entry name" value="P-loop containing nucleotide triphosphate hydrolases"/>
    <property type="match status" value="1"/>
</dbReference>